<dbReference type="SUPFAM" id="SSF52540">
    <property type="entry name" value="P-loop containing nucleoside triphosphate hydrolases"/>
    <property type="match status" value="1"/>
</dbReference>
<keyword evidence="2" id="KW-0547">Nucleotide-binding</keyword>
<organism evidence="7 8">
    <name type="scientific">Electrophorus voltai</name>
    <dbReference type="NCBI Taxonomy" id="2609070"/>
    <lineage>
        <taxon>Eukaryota</taxon>
        <taxon>Metazoa</taxon>
        <taxon>Chordata</taxon>
        <taxon>Craniata</taxon>
        <taxon>Vertebrata</taxon>
        <taxon>Euteleostomi</taxon>
        <taxon>Actinopterygii</taxon>
        <taxon>Neopterygii</taxon>
        <taxon>Teleostei</taxon>
        <taxon>Ostariophysi</taxon>
        <taxon>Gymnotiformes</taxon>
        <taxon>Gymnotoidei</taxon>
        <taxon>Gymnotidae</taxon>
        <taxon>Electrophorus</taxon>
    </lineage>
</organism>
<comment type="similarity">
    <text evidence="1">Belongs to the TRAFAC class TrmE-Era-EngA-EngB-Septin-like GTPase superfamily. AIG1/Toc34/Toc159-like paraseptin GTPase family. IAN subfamily.</text>
</comment>
<dbReference type="Pfam" id="PF04548">
    <property type="entry name" value="AIG1"/>
    <property type="match status" value="1"/>
</dbReference>
<feature type="compositionally biased region" description="Basic and acidic residues" evidence="5">
    <location>
        <begin position="52"/>
        <end position="96"/>
    </location>
</feature>
<feature type="domain" description="AIG1-type G" evidence="6">
    <location>
        <begin position="127"/>
        <end position="324"/>
    </location>
</feature>
<feature type="compositionally biased region" description="Basic and acidic residues" evidence="5">
    <location>
        <begin position="546"/>
        <end position="556"/>
    </location>
</feature>
<evidence type="ECO:0000259" key="6">
    <source>
        <dbReference type="PROSITE" id="PS51720"/>
    </source>
</evidence>
<accession>A0AAD8YXH7</accession>
<feature type="region of interest" description="Disordered" evidence="5">
    <location>
        <begin position="141"/>
        <end position="173"/>
    </location>
</feature>
<dbReference type="EMBL" id="JAROKS010000023">
    <property type="protein sequence ID" value="KAK1787520.1"/>
    <property type="molecule type" value="Genomic_DNA"/>
</dbReference>
<evidence type="ECO:0000313" key="7">
    <source>
        <dbReference type="EMBL" id="KAK1787520.1"/>
    </source>
</evidence>
<dbReference type="InterPro" id="IPR027417">
    <property type="entry name" value="P-loop_NTPase"/>
</dbReference>
<feature type="coiled-coil region" evidence="4">
    <location>
        <begin position="480"/>
        <end position="507"/>
    </location>
</feature>
<gene>
    <name evidence="7" type="ORF">P4O66_016021</name>
</gene>
<evidence type="ECO:0000256" key="1">
    <source>
        <dbReference type="ARBA" id="ARBA00008535"/>
    </source>
</evidence>
<protein>
    <recommendedName>
        <fullName evidence="6">AIG1-type G domain-containing protein</fullName>
    </recommendedName>
</protein>
<comment type="caution">
    <text evidence="7">The sequence shown here is derived from an EMBL/GenBank/DDBJ whole genome shotgun (WGS) entry which is preliminary data.</text>
</comment>
<reference evidence="7" key="1">
    <citation type="submission" date="2023-03" db="EMBL/GenBank/DDBJ databases">
        <title>Electrophorus voltai genome.</title>
        <authorList>
            <person name="Bian C."/>
        </authorList>
    </citation>
    <scope>NUCLEOTIDE SEQUENCE</scope>
    <source>
        <strain evidence="7">CB-2022</strain>
        <tissue evidence="7">Muscle</tissue>
    </source>
</reference>
<dbReference type="FunFam" id="3.40.50.300:FF:002274">
    <property type="entry name" value="Si:dkeyp-69e1.8"/>
    <property type="match status" value="1"/>
</dbReference>
<evidence type="ECO:0000256" key="3">
    <source>
        <dbReference type="ARBA" id="ARBA00023134"/>
    </source>
</evidence>
<evidence type="ECO:0000313" key="8">
    <source>
        <dbReference type="Proteomes" id="UP001239994"/>
    </source>
</evidence>
<feature type="region of interest" description="Disordered" evidence="5">
    <location>
        <begin position="520"/>
        <end position="556"/>
    </location>
</feature>
<name>A0AAD8YXH7_9TELE</name>
<dbReference type="PANTHER" id="PTHR10903:SF167">
    <property type="entry name" value="GTPASE IMAP FAMILY MEMBER 6-RELATED"/>
    <property type="match status" value="1"/>
</dbReference>
<dbReference type="GO" id="GO:0005525">
    <property type="term" value="F:GTP binding"/>
    <property type="evidence" value="ECO:0007669"/>
    <property type="project" value="UniProtKB-KW"/>
</dbReference>
<dbReference type="AlphaFoldDB" id="A0AAD8YXH7"/>
<feature type="coiled-coil region" evidence="4">
    <location>
        <begin position="327"/>
        <end position="443"/>
    </location>
</feature>
<sequence>MKELTKKHSILEKTKEELQSTKVELEEAVVELQDKKRQLQDITLLLEQQDSELAKHPDQSEEKETRLTMRDTRLTERSHQVQEEDRCLEERSKGKTDPGSAVPVGKRHSRNLDPFLGIKYSSPDSSLQELRLVLLGRTGSGKSAAGNTILGREERSQAGPSTVTQQSESRQGEVAGRKVTVVDTPDWFCLELSLEEVRQDVGLCVRLSAPGPHTFLLVIPVKEPAGEERGMLEKLEEIFGERCWRNTMILFTVTEEKKSPEQLIQSESQEVLRLVEKCGNRFHSFNIKESGDRSQVSELLVKIEKMVEGNRERFYSSEIYLEIEFQIRELKTKINRRKEKKREGEERELKEKLDNELQISLRKIEGLIQEQDNDIRQLQYRTTELEKNIKEEQDKEKKGRIESDLQREVEKRTKLESMINILKEKMEWEKSELEARYRREMEKICKMYEAESRVQIERDLMKTILPEIQQIILVSKSKMQEEFSRQMEEKERELEIMKQRLLELKEAHLLRTGVCQVVKMSTDQTETKDKESGQQTQAESLMNTEKTVEENEEKMQ</sequence>
<dbReference type="Proteomes" id="UP001239994">
    <property type="component" value="Unassembled WGS sequence"/>
</dbReference>
<dbReference type="InterPro" id="IPR045058">
    <property type="entry name" value="GIMA/IAN/Toc"/>
</dbReference>
<proteinExistence type="inferred from homology"/>
<dbReference type="InterPro" id="IPR006703">
    <property type="entry name" value="G_AIG1"/>
</dbReference>
<evidence type="ECO:0000256" key="4">
    <source>
        <dbReference type="SAM" id="Coils"/>
    </source>
</evidence>
<dbReference type="Gene3D" id="3.40.50.300">
    <property type="entry name" value="P-loop containing nucleotide triphosphate hydrolases"/>
    <property type="match status" value="1"/>
</dbReference>
<evidence type="ECO:0000256" key="5">
    <source>
        <dbReference type="SAM" id="MobiDB-lite"/>
    </source>
</evidence>
<keyword evidence="8" id="KW-1185">Reference proteome</keyword>
<evidence type="ECO:0000256" key="2">
    <source>
        <dbReference type="ARBA" id="ARBA00022741"/>
    </source>
</evidence>
<keyword evidence="3" id="KW-0342">GTP-binding</keyword>
<dbReference type="PROSITE" id="PS51720">
    <property type="entry name" value="G_AIG1"/>
    <property type="match status" value="1"/>
</dbReference>
<feature type="compositionally biased region" description="Polar residues" evidence="5">
    <location>
        <begin position="158"/>
        <end position="169"/>
    </location>
</feature>
<dbReference type="PANTHER" id="PTHR10903">
    <property type="entry name" value="GTPASE, IMAP FAMILY MEMBER-RELATED"/>
    <property type="match status" value="1"/>
</dbReference>
<feature type="region of interest" description="Disordered" evidence="5">
    <location>
        <begin position="48"/>
        <end position="108"/>
    </location>
</feature>
<keyword evidence="4" id="KW-0175">Coiled coil</keyword>